<dbReference type="PANTHER" id="PTHR43884">
    <property type="entry name" value="ACYL-COA DEHYDROGENASE"/>
    <property type="match status" value="1"/>
</dbReference>
<dbReference type="Gene3D" id="2.40.110.10">
    <property type="entry name" value="Butyryl-CoA Dehydrogenase, subunit A, domain 2"/>
    <property type="match status" value="1"/>
</dbReference>
<dbReference type="Proteomes" id="UP000283479">
    <property type="component" value="Unassembled WGS sequence"/>
</dbReference>
<dbReference type="SUPFAM" id="SSF47203">
    <property type="entry name" value="Acyl-CoA dehydrogenase C-terminal domain-like"/>
    <property type="match status" value="1"/>
</dbReference>
<dbReference type="SUPFAM" id="SSF56645">
    <property type="entry name" value="Acyl-CoA dehydrogenase NM domain-like"/>
    <property type="match status" value="1"/>
</dbReference>
<dbReference type="OrthoDB" id="3536625at2"/>
<reference evidence="2 3" key="1">
    <citation type="submission" date="2018-11" db="EMBL/GenBank/DDBJ databases">
        <title>Rhodococcus spongicola sp. nov. and Rhodococcus xishaensis sp. nov. from marine sponges.</title>
        <authorList>
            <person name="Li L."/>
            <person name="Lin H.W."/>
        </authorList>
    </citation>
    <scope>NUCLEOTIDE SEQUENCE [LARGE SCALE GENOMIC DNA]</scope>
    <source>
        <strain evidence="2 3">LHW51113</strain>
    </source>
</reference>
<dbReference type="InterPro" id="IPR037069">
    <property type="entry name" value="AcylCoA_DH/ox_N_sf"/>
</dbReference>
<accession>A0A438AQJ5</accession>
<proteinExistence type="predicted"/>
<dbReference type="GO" id="GO:0003995">
    <property type="term" value="F:acyl-CoA dehydrogenase activity"/>
    <property type="evidence" value="ECO:0007669"/>
    <property type="project" value="TreeGrafter"/>
</dbReference>
<evidence type="ECO:0000313" key="3">
    <source>
        <dbReference type="Proteomes" id="UP000283479"/>
    </source>
</evidence>
<dbReference type="InterPro" id="IPR009100">
    <property type="entry name" value="AcylCoA_DH/oxidase_NM_dom_sf"/>
</dbReference>
<dbReference type="AlphaFoldDB" id="A0A438AQJ5"/>
<keyword evidence="3" id="KW-1185">Reference proteome</keyword>
<dbReference type="GO" id="GO:0050660">
    <property type="term" value="F:flavin adenine dinucleotide binding"/>
    <property type="evidence" value="ECO:0007669"/>
    <property type="project" value="InterPro"/>
</dbReference>
<evidence type="ECO:0000259" key="1">
    <source>
        <dbReference type="Pfam" id="PF02771"/>
    </source>
</evidence>
<dbReference type="InterPro" id="IPR013786">
    <property type="entry name" value="AcylCoA_DH/ox_N"/>
</dbReference>
<organism evidence="2 3">
    <name type="scientific">Rhodococcus xishaensis</name>
    <dbReference type="NCBI Taxonomy" id="2487364"/>
    <lineage>
        <taxon>Bacteria</taxon>
        <taxon>Bacillati</taxon>
        <taxon>Actinomycetota</taxon>
        <taxon>Actinomycetes</taxon>
        <taxon>Mycobacteriales</taxon>
        <taxon>Nocardiaceae</taxon>
        <taxon>Rhodococcus</taxon>
    </lineage>
</organism>
<evidence type="ECO:0000313" key="2">
    <source>
        <dbReference type="EMBL" id="RVW00804.1"/>
    </source>
</evidence>
<sequence length="328" mass="34386">MAHEIADNILFPVAGRVDADGQIPDSHFEVLAEHGFYGLAAADETDLTPSVLVEVIETLCGGCLATGFTWVQHFGPAAVIANSPNSDLRERYLAGLLDGTIRAGGSNAGAIPVPPLLWARRVDDGYVLDGFAPFVTGWGMIDLLMVLARDEVDNSIVQAFIPTDSLRGLSAELLPLIAARGSNTVRLMFDGVAVPAEMVAGALTPEEFAEGQPLVIRLGGCAAMGVTRRAITELKALGAEAEPFEKQVAQARLDLDAAVEGRAEIADARACASALAVRTATALVTAKGGSSAIVGNTAERLMREATFTLVIAGRPTIKSALLKRLSRD</sequence>
<protein>
    <submittedName>
        <fullName evidence="2">Acyl-CoA dehydrogenase</fullName>
    </submittedName>
</protein>
<dbReference type="EMBL" id="RKLO01000006">
    <property type="protein sequence ID" value="RVW00804.1"/>
    <property type="molecule type" value="Genomic_DNA"/>
</dbReference>
<dbReference type="InterPro" id="IPR046373">
    <property type="entry name" value="Acyl-CoA_Oxase/DH_mid-dom_sf"/>
</dbReference>
<comment type="caution">
    <text evidence="2">The sequence shown here is derived from an EMBL/GenBank/DDBJ whole genome shotgun (WGS) entry which is preliminary data.</text>
</comment>
<dbReference type="Gene3D" id="1.10.540.10">
    <property type="entry name" value="Acyl-CoA dehydrogenase/oxidase, N-terminal domain"/>
    <property type="match status" value="1"/>
</dbReference>
<dbReference type="Pfam" id="PF02771">
    <property type="entry name" value="Acyl-CoA_dh_N"/>
    <property type="match status" value="1"/>
</dbReference>
<dbReference type="PANTHER" id="PTHR43884:SF12">
    <property type="entry name" value="ISOVALERYL-COA DEHYDROGENASE, MITOCHONDRIAL-RELATED"/>
    <property type="match status" value="1"/>
</dbReference>
<name>A0A438AQJ5_9NOCA</name>
<feature type="domain" description="Acyl-CoA dehydrogenase/oxidase N-terminal" evidence="1">
    <location>
        <begin position="1"/>
        <end position="99"/>
    </location>
</feature>
<gene>
    <name evidence="2" type="ORF">EGT50_14915</name>
</gene>
<dbReference type="InterPro" id="IPR036250">
    <property type="entry name" value="AcylCo_DH-like_C"/>
</dbReference>